<proteinExistence type="predicted"/>
<protein>
    <submittedName>
        <fullName evidence="2">Uncharacterized protein</fullName>
    </submittedName>
</protein>
<sequence>MTAYGDGKSESNNTVKLPQHKLNPSYTARVLCCVIFIFLTEICLAHYVYRLISAEVKNEFVAKNQFDRFFLEEILNERARNELLRLYREFEARKNIGRNVSEKLVEVRRRRRRESPDLNLLESGGTDEPHVEFFSPEMRENLETKDELRRQQNGGKGAAPGGDSWVWLTSYSRIPSILSGPVWRCQAVRLRYLLLPAGKILSAGAYGLNLNGNRKIHFRIINTLLYSTAHSFAML</sequence>
<feature type="transmembrane region" description="Helical" evidence="1">
    <location>
        <begin position="26"/>
        <end position="49"/>
    </location>
</feature>
<keyword evidence="1" id="KW-1133">Transmembrane helix</keyword>
<evidence type="ECO:0000313" key="2">
    <source>
        <dbReference type="EMBL" id="KAK9877447.1"/>
    </source>
</evidence>
<keyword evidence="1" id="KW-0812">Transmembrane</keyword>
<name>A0AAW1U9R6_9CUCU</name>
<evidence type="ECO:0000256" key="1">
    <source>
        <dbReference type="SAM" id="Phobius"/>
    </source>
</evidence>
<gene>
    <name evidence="2" type="ORF">WA026_018557</name>
</gene>
<accession>A0AAW1U9R6</accession>
<keyword evidence="3" id="KW-1185">Reference proteome</keyword>
<evidence type="ECO:0000313" key="3">
    <source>
        <dbReference type="Proteomes" id="UP001431783"/>
    </source>
</evidence>
<dbReference type="Proteomes" id="UP001431783">
    <property type="component" value="Unassembled WGS sequence"/>
</dbReference>
<dbReference type="AlphaFoldDB" id="A0AAW1U9R6"/>
<keyword evidence="1" id="KW-0472">Membrane</keyword>
<comment type="caution">
    <text evidence="2">The sequence shown here is derived from an EMBL/GenBank/DDBJ whole genome shotgun (WGS) entry which is preliminary data.</text>
</comment>
<organism evidence="2 3">
    <name type="scientific">Henosepilachna vigintioctopunctata</name>
    <dbReference type="NCBI Taxonomy" id="420089"/>
    <lineage>
        <taxon>Eukaryota</taxon>
        <taxon>Metazoa</taxon>
        <taxon>Ecdysozoa</taxon>
        <taxon>Arthropoda</taxon>
        <taxon>Hexapoda</taxon>
        <taxon>Insecta</taxon>
        <taxon>Pterygota</taxon>
        <taxon>Neoptera</taxon>
        <taxon>Endopterygota</taxon>
        <taxon>Coleoptera</taxon>
        <taxon>Polyphaga</taxon>
        <taxon>Cucujiformia</taxon>
        <taxon>Coccinelloidea</taxon>
        <taxon>Coccinellidae</taxon>
        <taxon>Epilachninae</taxon>
        <taxon>Epilachnini</taxon>
        <taxon>Henosepilachna</taxon>
    </lineage>
</organism>
<reference evidence="2 3" key="1">
    <citation type="submission" date="2023-03" db="EMBL/GenBank/DDBJ databases">
        <title>Genome insight into feeding habits of ladybird beetles.</title>
        <authorList>
            <person name="Li H.-S."/>
            <person name="Huang Y.-H."/>
            <person name="Pang H."/>
        </authorList>
    </citation>
    <scope>NUCLEOTIDE SEQUENCE [LARGE SCALE GENOMIC DNA]</scope>
    <source>
        <strain evidence="2">SYSU_2023b</strain>
        <tissue evidence="2">Whole body</tissue>
    </source>
</reference>
<dbReference type="EMBL" id="JARQZJ010000042">
    <property type="protein sequence ID" value="KAK9877447.1"/>
    <property type="molecule type" value="Genomic_DNA"/>
</dbReference>